<dbReference type="InterPro" id="IPR006035">
    <property type="entry name" value="Ureohydrolase"/>
</dbReference>
<evidence type="ECO:0000313" key="5">
    <source>
        <dbReference type="Proteomes" id="UP000451233"/>
    </source>
</evidence>
<name>A0A7K1XTX6_9SPHI</name>
<dbReference type="GO" id="GO:0046872">
    <property type="term" value="F:metal ion binding"/>
    <property type="evidence" value="ECO:0007669"/>
    <property type="project" value="UniProtKB-KW"/>
</dbReference>
<dbReference type="GO" id="GO:0033389">
    <property type="term" value="P:putrescine biosynthetic process from arginine, via agmatine"/>
    <property type="evidence" value="ECO:0007669"/>
    <property type="project" value="TreeGrafter"/>
</dbReference>
<accession>A0A7K1XTX6</accession>
<reference evidence="4 5" key="1">
    <citation type="submission" date="2019-11" db="EMBL/GenBank/DDBJ databases">
        <title>Pedobacter sp. HMF7056 Genome sequencing and assembly.</title>
        <authorList>
            <person name="Kang H."/>
            <person name="Kim H."/>
            <person name="Joh K."/>
        </authorList>
    </citation>
    <scope>NUCLEOTIDE SEQUENCE [LARGE SCALE GENOMIC DNA]</scope>
    <source>
        <strain evidence="4 5">HMF7056</strain>
    </source>
</reference>
<comment type="similarity">
    <text evidence="3">Belongs to the arginase family.</text>
</comment>
<dbReference type="Gene3D" id="3.40.800.10">
    <property type="entry name" value="Ureohydrolase domain"/>
    <property type="match status" value="1"/>
</dbReference>
<keyword evidence="2" id="KW-0378">Hydrolase</keyword>
<protein>
    <submittedName>
        <fullName evidence="4">Arginase</fullName>
    </submittedName>
</protein>
<proteinExistence type="inferred from homology"/>
<dbReference type="PANTHER" id="PTHR11358:SF26">
    <property type="entry name" value="GUANIDINO ACID HYDROLASE, MITOCHONDRIAL"/>
    <property type="match status" value="1"/>
</dbReference>
<dbReference type="CDD" id="cd09988">
    <property type="entry name" value="Formimidoylglutamase"/>
    <property type="match status" value="1"/>
</dbReference>
<dbReference type="RefSeq" id="WP_160905428.1">
    <property type="nucleotide sequence ID" value="NZ_WVHS01000001.1"/>
</dbReference>
<comment type="caution">
    <text evidence="4">The sequence shown here is derived from an EMBL/GenBank/DDBJ whole genome shotgun (WGS) entry which is preliminary data.</text>
</comment>
<dbReference type="Pfam" id="PF00491">
    <property type="entry name" value="Arginase"/>
    <property type="match status" value="1"/>
</dbReference>
<keyword evidence="5" id="KW-1185">Reference proteome</keyword>
<dbReference type="SUPFAM" id="SSF52768">
    <property type="entry name" value="Arginase/deacetylase"/>
    <property type="match status" value="1"/>
</dbReference>
<evidence type="ECO:0000313" key="4">
    <source>
        <dbReference type="EMBL" id="MXV14455.1"/>
    </source>
</evidence>
<dbReference type="EMBL" id="WVHS01000001">
    <property type="protein sequence ID" value="MXV14455.1"/>
    <property type="molecule type" value="Genomic_DNA"/>
</dbReference>
<organism evidence="4 5">
    <name type="scientific">Hufsiella ginkgonis</name>
    <dbReference type="NCBI Taxonomy" id="2695274"/>
    <lineage>
        <taxon>Bacteria</taxon>
        <taxon>Pseudomonadati</taxon>
        <taxon>Bacteroidota</taxon>
        <taxon>Sphingobacteriia</taxon>
        <taxon>Sphingobacteriales</taxon>
        <taxon>Sphingobacteriaceae</taxon>
        <taxon>Hufsiella</taxon>
    </lineage>
</organism>
<keyword evidence="1" id="KW-0479">Metal-binding</keyword>
<dbReference type="PANTHER" id="PTHR11358">
    <property type="entry name" value="ARGINASE/AGMATINASE"/>
    <property type="match status" value="1"/>
</dbReference>
<evidence type="ECO:0000256" key="3">
    <source>
        <dbReference type="PROSITE-ProRule" id="PRU00742"/>
    </source>
</evidence>
<evidence type="ECO:0000256" key="2">
    <source>
        <dbReference type="ARBA" id="ARBA00022801"/>
    </source>
</evidence>
<dbReference type="GO" id="GO:0008783">
    <property type="term" value="F:agmatinase activity"/>
    <property type="evidence" value="ECO:0007669"/>
    <property type="project" value="TreeGrafter"/>
</dbReference>
<dbReference type="InterPro" id="IPR023696">
    <property type="entry name" value="Ureohydrolase_dom_sf"/>
</dbReference>
<sequence>MSLIDFFSPVDLHKIMPQAGFFSSQMGSRTYMFVDTFPDLDHAMVDIAIFGVADDRNTIGNSGCALAPDHIRERFYSLYEGPYLSRIVDLGNIRAGNTVADTYFAVKTVVAELVKMDILPIILGGGQDITYAQYAAYESLETKADLVVIDSHFDLDDTTETSVETTSASYLNKIFLHEPNFLFNYSNIGYQTYFVSQDSLRFMEKLYFDVHRLGDFTGKISATEPVIRNASLVSFDISAIRSADACGNANATPNGFYGEDACQICRYAGMSDKLTSIGFYEFNPAFDQNGQTAILLSQMLWYFIDGFYNRKKDTPLTPKSQYMIYRAALKEDSHELVFVKSKKTDRWWLQVPYPAGTSQNERFHIVPCTYEDYQTAVSGEMPDLWWRTYQKLV</sequence>
<gene>
    <name evidence="4" type="ORF">GS398_04030</name>
</gene>
<dbReference type="AlphaFoldDB" id="A0A7K1XTX6"/>
<dbReference type="PROSITE" id="PS51409">
    <property type="entry name" value="ARGINASE_2"/>
    <property type="match status" value="1"/>
</dbReference>
<dbReference type="Proteomes" id="UP000451233">
    <property type="component" value="Unassembled WGS sequence"/>
</dbReference>
<evidence type="ECO:0000256" key="1">
    <source>
        <dbReference type="ARBA" id="ARBA00022723"/>
    </source>
</evidence>